<keyword evidence="3" id="KW-0813">Transport</keyword>
<dbReference type="Pfam" id="PF01547">
    <property type="entry name" value="SBP_bac_1"/>
    <property type="match status" value="1"/>
</dbReference>
<dbReference type="SUPFAM" id="SSF53850">
    <property type="entry name" value="Periplasmic binding protein-like II"/>
    <property type="match status" value="1"/>
</dbReference>
<dbReference type="PANTHER" id="PTHR43649">
    <property type="entry name" value="ARABINOSE-BINDING PROTEIN-RELATED"/>
    <property type="match status" value="1"/>
</dbReference>
<accession>A0ABV1NFD2</accession>
<evidence type="ECO:0000256" key="3">
    <source>
        <dbReference type="ARBA" id="ARBA00022448"/>
    </source>
</evidence>
<evidence type="ECO:0000256" key="2">
    <source>
        <dbReference type="ARBA" id="ARBA00008520"/>
    </source>
</evidence>
<feature type="signal peptide" evidence="7">
    <location>
        <begin position="1"/>
        <end position="32"/>
    </location>
</feature>
<comment type="caution">
    <text evidence="8">The sequence shown here is derived from an EMBL/GenBank/DDBJ whole genome shotgun (WGS) entry which is preliminary data.</text>
</comment>
<dbReference type="EMBL" id="JBEGCJ010000002">
    <property type="protein sequence ID" value="MEQ6916715.1"/>
    <property type="molecule type" value="Genomic_DNA"/>
</dbReference>
<evidence type="ECO:0000313" key="8">
    <source>
        <dbReference type="EMBL" id="MEQ6916715.1"/>
    </source>
</evidence>
<evidence type="ECO:0000313" key="9">
    <source>
        <dbReference type="Proteomes" id="UP001442468"/>
    </source>
</evidence>
<evidence type="ECO:0000256" key="6">
    <source>
        <dbReference type="ARBA" id="ARBA00049753"/>
    </source>
</evidence>
<evidence type="ECO:0000256" key="5">
    <source>
        <dbReference type="ARBA" id="ARBA00049629"/>
    </source>
</evidence>
<dbReference type="PANTHER" id="PTHR43649:SF28">
    <property type="entry name" value="BINDING PROTEIN COMPONENT OF ABC SUGAR TRANSPORTER-RELATED"/>
    <property type="match status" value="1"/>
</dbReference>
<protein>
    <recommendedName>
        <fullName evidence="6">Probable sugar-binding periplasmic protein</fullName>
    </recommendedName>
</protein>
<dbReference type="InterPro" id="IPR050490">
    <property type="entry name" value="Bact_solute-bd_prot1"/>
</dbReference>
<keyword evidence="9" id="KW-1185">Reference proteome</keyword>
<reference evidence="8 9" key="1">
    <citation type="submission" date="2024-05" db="EMBL/GenBank/DDBJ databases">
        <title>Halomonas sp. SSM6 16S ribosomal RNA gene Genome sequencing and assembly.</title>
        <authorList>
            <person name="Yook S."/>
        </authorList>
    </citation>
    <scope>NUCLEOTIDE SEQUENCE [LARGE SCALE GENOMIC DNA]</scope>
    <source>
        <strain evidence="8 9">SSM6</strain>
    </source>
</reference>
<dbReference type="InterPro" id="IPR006059">
    <property type="entry name" value="SBP"/>
</dbReference>
<feature type="chain" id="PRO_5046042807" description="Probable sugar-binding periplasmic protein" evidence="7">
    <location>
        <begin position="33"/>
        <end position="426"/>
    </location>
</feature>
<evidence type="ECO:0000256" key="7">
    <source>
        <dbReference type="SAM" id="SignalP"/>
    </source>
</evidence>
<dbReference type="Proteomes" id="UP001442468">
    <property type="component" value="Unassembled WGS sequence"/>
</dbReference>
<dbReference type="RefSeq" id="WP_349760979.1">
    <property type="nucleotide sequence ID" value="NZ_JBEGCJ010000002.1"/>
</dbReference>
<dbReference type="Gene3D" id="3.40.190.10">
    <property type="entry name" value="Periplasmic binding protein-like II"/>
    <property type="match status" value="2"/>
</dbReference>
<name>A0ABV1NFD2_9GAMM</name>
<evidence type="ECO:0000256" key="4">
    <source>
        <dbReference type="ARBA" id="ARBA00022729"/>
    </source>
</evidence>
<organism evidence="8 9">
    <name type="scientific">Halomonas aquatica</name>
    <dbReference type="NCBI Taxonomy" id="3151123"/>
    <lineage>
        <taxon>Bacteria</taxon>
        <taxon>Pseudomonadati</taxon>
        <taxon>Pseudomonadota</taxon>
        <taxon>Gammaproteobacteria</taxon>
        <taxon>Oceanospirillales</taxon>
        <taxon>Halomonadaceae</taxon>
        <taxon>Halomonas</taxon>
    </lineage>
</organism>
<comment type="subcellular location">
    <subcellularLocation>
        <location evidence="1">Periplasm</location>
    </subcellularLocation>
</comment>
<proteinExistence type="inferred from homology"/>
<comment type="function">
    <text evidence="5">Part of a binding-protein-dependent transport system for a sugar.</text>
</comment>
<keyword evidence="4 7" id="KW-0732">Signal</keyword>
<evidence type="ECO:0000256" key="1">
    <source>
        <dbReference type="ARBA" id="ARBA00004418"/>
    </source>
</evidence>
<sequence>MHSSKRLHAPRKTALALATGLAASLTLGSAQAGDVEVLHWWTSGGEARAANVLKELMEAEGHTWEDFAVAGGGGETAMTVLKSRAMSGNPPSAAQIKGPEIQEWGELGLLGDLDGVAEAQQWETLLPETVAEVMRHDGHYVAVPVNVHRVNWLWANPEVLDDAGIEMPSTLDELFAAAEPLREAGYIPLAHGGQAWQDATLFEDMVLATGGTDFYRSALVDLDPEALGGEQMIEALSTFKRLRELMDDDMSGRDWNIATSMVIEGDAAMQLMGDWAKGEFTAAGLTAGEDYLCAPAPGTADAFTFNIDSLAMFRVSDEGEREAQQDLARLVLEPTFQKAFNMAKGSIPARPDLDMSEFDICAQQSLADFQRTADEGGLVPSMAHGMAVRAAVQGAIFDVVTNYFNDSDMEAAEAAERMVNTAQAAY</sequence>
<comment type="similarity">
    <text evidence="2">Belongs to the bacterial solute-binding protein 1 family.</text>
</comment>
<gene>
    <name evidence="8" type="ORF">ABE960_04140</name>
</gene>